<keyword evidence="4" id="KW-1185">Reference proteome</keyword>
<dbReference type="InterPro" id="IPR000835">
    <property type="entry name" value="HTH_MarR-typ"/>
</dbReference>
<proteinExistence type="predicted"/>
<dbReference type="PANTHER" id="PTHR33164:SF57">
    <property type="entry name" value="MARR-FAMILY TRANSCRIPTIONAL REGULATOR"/>
    <property type="match status" value="1"/>
</dbReference>
<feature type="region of interest" description="Disordered" evidence="1">
    <location>
        <begin position="211"/>
        <end position="232"/>
    </location>
</feature>
<feature type="domain" description="HTH marR-type" evidence="2">
    <location>
        <begin position="74"/>
        <end position="211"/>
    </location>
</feature>
<dbReference type="InterPro" id="IPR036390">
    <property type="entry name" value="WH_DNA-bd_sf"/>
</dbReference>
<dbReference type="Pfam" id="PF01047">
    <property type="entry name" value="MarR"/>
    <property type="match status" value="1"/>
</dbReference>
<protein>
    <submittedName>
        <fullName evidence="3">MarR family transcriptional regulator</fullName>
    </submittedName>
</protein>
<dbReference type="PROSITE" id="PS50995">
    <property type="entry name" value="HTH_MARR_2"/>
    <property type="match status" value="1"/>
</dbReference>
<gene>
    <name evidence="3" type="ORF">DWB68_01525</name>
</gene>
<comment type="caution">
    <text evidence="3">The sequence shown here is derived from an EMBL/GenBank/DDBJ whole genome shotgun (WGS) entry which is preliminary data.</text>
</comment>
<evidence type="ECO:0000256" key="1">
    <source>
        <dbReference type="SAM" id="MobiDB-lite"/>
    </source>
</evidence>
<dbReference type="InterPro" id="IPR036388">
    <property type="entry name" value="WH-like_DNA-bd_sf"/>
</dbReference>
<reference evidence="3 4" key="1">
    <citation type="submission" date="2018-07" db="EMBL/GenBank/DDBJ databases">
        <title>Arthrobacter sp. nov., isolated from raw cow's milk with high bacterial count.</title>
        <authorList>
            <person name="Hahne J."/>
            <person name="Isele D."/>
            <person name="Lipski A."/>
        </authorList>
    </citation>
    <scope>NUCLEOTIDE SEQUENCE [LARGE SCALE GENOMIC DNA]</scope>
    <source>
        <strain evidence="3 4">JZ R-35</strain>
    </source>
</reference>
<dbReference type="SUPFAM" id="SSF46785">
    <property type="entry name" value="Winged helix' DNA-binding domain"/>
    <property type="match status" value="1"/>
</dbReference>
<dbReference type="Proteomes" id="UP000265419">
    <property type="component" value="Unassembled WGS sequence"/>
</dbReference>
<accession>A0A399JED7</accession>
<evidence type="ECO:0000313" key="4">
    <source>
        <dbReference type="Proteomes" id="UP000265419"/>
    </source>
</evidence>
<dbReference type="SMART" id="SM00347">
    <property type="entry name" value="HTH_MARR"/>
    <property type="match status" value="1"/>
</dbReference>
<dbReference type="EMBL" id="QQXK01000002">
    <property type="protein sequence ID" value="RII43604.1"/>
    <property type="molecule type" value="Genomic_DNA"/>
</dbReference>
<dbReference type="PANTHER" id="PTHR33164">
    <property type="entry name" value="TRANSCRIPTIONAL REGULATOR, MARR FAMILY"/>
    <property type="match status" value="1"/>
</dbReference>
<dbReference type="InterPro" id="IPR039422">
    <property type="entry name" value="MarR/SlyA-like"/>
</dbReference>
<dbReference type="PRINTS" id="PR00598">
    <property type="entry name" value="HTHMARR"/>
</dbReference>
<dbReference type="Gene3D" id="1.10.10.10">
    <property type="entry name" value="Winged helix-like DNA-binding domain superfamily/Winged helix DNA-binding domain"/>
    <property type="match status" value="1"/>
</dbReference>
<feature type="region of interest" description="Disordered" evidence="1">
    <location>
        <begin position="1"/>
        <end position="65"/>
    </location>
</feature>
<dbReference type="AlphaFoldDB" id="A0A399JED7"/>
<sequence>MPAPSSRCWRAPRPSPRRRAPGTPPRVDGMDSATDPLPTALNAACAPGSARAHGGMPAEGEQLSEHDRSILAVEQEFARMVAGARRSMRARAMAMDPSLLPFDFKVVGALWHHDAHLPEHRGVTSRELTDLLETDKSMVSRSIKRLEEIGFVLREQDPHDARAQLIRLSSDAAERYAATSHKQRMEVQERLRSWNVEQVQQLAQLLLKLNGPRPDEPTVNVPVSPVGHPHHP</sequence>
<organism evidence="3 4">
    <name type="scientific">Galactobacter valiniphilus</name>
    <dbReference type="NCBI Taxonomy" id="2676122"/>
    <lineage>
        <taxon>Bacteria</taxon>
        <taxon>Bacillati</taxon>
        <taxon>Actinomycetota</taxon>
        <taxon>Actinomycetes</taxon>
        <taxon>Micrococcales</taxon>
        <taxon>Micrococcaceae</taxon>
        <taxon>Galactobacter</taxon>
    </lineage>
</organism>
<dbReference type="GO" id="GO:0006950">
    <property type="term" value="P:response to stress"/>
    <property type="evidence" value="ECO:0007669"/>
    <property type="project" value="TreeGrafter"/>
</dbReference>
<evidence type="ECO:0000259" key="2">
    <source>
        <dbReference type="PROSITE" id="PS50995"/>
    </source>
</evidence>
<name>A0A399JED7_9MICC</name>
<feature type="compositionally biased region" description="Low complexity" evidence="1">
    <location>
        <begin position="1"/>
        <end position="12"/>
    </location>
</feature>
<feature type="compositionally biased region" description="Low complexity" evidence="1">
    <location>
        <begin position="219"/>
        <end position="232"/>
    </location>
</feature>
<evidence type="ECO:0000313" key="3">
    <source>
        <dbReference type="EMBL" id="RII43604.1"/>
    </source>
</evidence>
<dbReference type="GO" id="GO:0003700">
    <property type="term" value="F:DNA-binding transcription factor activity"/>
    <property type="evidence" value="ECO:0007669"/>
    <property type="project" value="InterPro"/>
</dbReference>